<dbReference type="PANTHER" id="PTHR43861:SF1">
    <property type="entry name" value="TRANS-ACONITATE 2-METHYLTRANSFERASE"/>
    <property type="match status" value="1"/>
</dbReference>
<dbReference type="InterPro" id="IPR023506">
    <property type="entry name" value="Trans-aconitate_MeTrfase"/>
</dbReference>
<comment type="caution">
    <text evidence="7">The sequence shown here is derived from an EMBL/GenBank/DDBJ whole genome shotgun (WGS) entry which is preliminary data.</text>
</comment>
<comment type="similarity">
    <text evidence="5">Belongs to the methyltransferase superfamily. Tam family.</text>
</comment>
<evidence type="ECO:0000256" key="4">
    <source>
        <dbReference type="ARBA" id="ARBA00022691"/>
    </source>
</evidence>
<sequence length="259" mass="27873">MKWDPAKYVQFGDYRDRPFFDLTARIHASAPGRVVDLGCGPGNLTATLAERWPRAAVQGIDSSAEMLAKAAPLAAGLPGLQFMQADIAGWMPDSGTDVVVSNAALQWVPGHQELMAKWLAALRPGAWFAMQVPGNFNAPSHALMRGLAASERWSEKLGGVLRGGESVGEPADYLGILLDAGCAADAWETSYQQVLAGPDPVLEWVRGTALRPVMAALDGEDARQFETEYAAALREAYPPGPHGTIFPFRRIFAVGRKLD</sequence>
<keyword evidence="4 5" id="KW-0949">S-adenosyl-L-methionine</keyword>
<dbReference type="RefSeq" id="WP_043454803.1">
    <property type="nucleotide sequence ID" value="NZ_JWTB01000032.1"/>
</dbReference>
<dbReference type="GO" id="GO:0032259">
    <property type="term" value="P:methylation"/>
    <property type="evidence" value="ECO:0007669"/>
    <property type="project" value="UniProtKB-KW"/>
</dbReference>
<gene>
    <name evidence="5" type="primary">tam</name>
    <name evidence="7" type="ORF">RM50_16260</name>
</gene>
<comment type="catalytic activity">
    <reaction evidence="5">
        <text>trans-aconitate + S-adenosyl-L-methionine = (E)-3-(methoxycarbonyl)pent-2-enedioate + S-adenosyl-L-homocysteine</text>
        <dbReference type="Rhea" id="RHEA:14969"/>
        <dbReference type="ChEBI" id="CHEBI:15708"/>
        <dbReference type="ChEBI" id="CHEBI:57470"/>
        <dbReference type="ChEBI" id="CHEBI:57856"/>
        <dbReference type="ChEBI" id="CHEBI:59789"/>
        <dbReference type="EC" id="2.1.1.144"/>
    </reaction>
</comment>
<comment type="subcellular location">
    <subcellularLocation>
        <location evidence="5">Cytoplasm</location>
    </subcellularLocation>
</comment>
<dbReference type="SUPFAM" id="SSF53335">
    <property type="entry name" value="S-adenosyl-L-methionine-dependent methyltransferases"/>
    <property type="match status" value="1"/>
</dbReference>
<evidence type="ECO:0000259" key="6">
    <source>
        <dbReference type="Pfam" id="PF13649"/>
    </source>
</evidence>
<reference evidence="7 8" key="1">
    <citation type="submission" date="2014-12" db="EMBL/GenBank/DDBJ databases">
        <title>Genome sequencing of Arthrobacter phenanthrenivorans SWC37.</title>
        <authorList>
            <person name="Tan P.W."/>
            <person name="Chan K.-G."/>
        </authorList>
    </citation>
    <scope>NUCLEOTIDE SEQUENCE [LARGE SCALE GENOMIC DNA]</scope>
    <source>
        <strain evidence="7 8">SWC37</strain>
    </source>
</reference>
<organism evidence="7 8">
    <name type="scientific">Pseudarthrobacter phenanthrenivorans</name>
    <name type="common">Arthrobacter phenanthrenivorans</name>
    <dbReference type="NCBI Taxonomy" id="361575"/>
    <lineage>
        <taxon>Bacteria</taxon>
        <taxon>Bacillati</taxon>
        <taxon>Actinomycetota</taxon>
        <taxon>Actinomycetes</taxon>
        <taxon>Micrococcales</taxon>
        <taxon>Micrococcaceae</taxon>
        <taxon>Pseudarthrobacter</taxon>
    </lineage>
</organism>
<feature type="domain" description="Methyltransferase" evidence="6">
    <location>
        <begin position="34"/>
        <end position="125"/>
    </location>
</feature>
<dbReference type="Gene3D" id="3.40.50.150">
    <property type="entry name" value="Vaccinia Virus protein VP39"/>
    <property type="match status" value="1"/>
</dbReference>
<evidence type="ECO:0000256" key="1">
    <source>
        <dbReference type="ARBA" id="ARBA00022490"/>
    </source>
</evidence>
<keyword evidence="1 5" id="KW-0963">Cytoplasm</keyword>
<dbReference type="EMBL" id="JWTB01000032">
    <property type="protein sequence ID" value="KIC65424.1"/>
    <property type="molecule type" value="Genomic_DNA"/>
</dbReference>
<dbReference type="InterPro" id="IPR041698">
    <property type="entry name" value="Methyltransf_25"/>
</dbReference>
<evidence type="ECO:0000313" key="8">
    <source>
        <dbReference type="Proteomes" id="UP000031196"/>
    </source>
</evidence>
<evidence type="ECO:0000256" key="5">
    <source>
        <dbReference type="HAMAP-Rule" id="MF_00560"/>
    </source>
</evidence>
<dbReference type="Gene3D" id="1.10.150.290">
    <property type="entry name" value="S-adenosyl-L-methionine-dependent methyltransferases"/>
    <property type="match status" value="1"/>
</dbReference>
<dbReference type="AlphaFoldDB" id="A0A0B4CW66"/>
<accession>A0A0B4CW66</accession>
<evidence type="ECO:0000256" key="3">
    <source>
        <dbReference type="ARBA" id="ARBA00022679"/>
    </source>
</evidence>
<dbReference type="HAMAP" id="MF_00560">
    <property type="entry name" value="Tran_acon_Me_trans"/>
    <property type="match status" value="1"/>
</dbReference>
<comment type="function">
    <text evidence="5">Catalyzes the S-adenosylmethionine monomethyl esterification of trans-aconitate.</text>
</comment>
<evidence type="ECO:0000313" key="7">
    <source>
        <dbReference type="EMBL" id="KIC65424.1"/>
    </source>
</evidence>
<keyword evidence="3 5" id="KW-0808">Transferase</keyword>
<dbReference type="OrthoDB" id="9795085at2"/>
<dbReference type="Proteomes" id="UP000031196">
    <property type="component" value="Unassembled WGS sequence"/>
</dbReference>
<evidence type="ECO:0000256" key="2">
    <source>
        <dbReference type="ARBA" id="ARBA00022603"/>
    </source>
</evidence>
<dbReference type="GO" id="GO:0030798">
    <property type="term" value="F:trans-aconitate 2-methyltransferase activity"/>
    <property type="evidence" value="ECO:0007669"/>
    <property type="project" value="UniProtKB-UniRule"/>
</dbReference>
<dbReference type="Pfam" id="PF13649">
    <property type="entry name" value="Methyltransf_25"/>
    <property type="match status" value="1"/>
</dbReference>
<keyword evidence="2 5" id="KW-0489">Methyltransferase</keyword>
<proteinExistence type="inferred from homology"/>
<dbReference type="CDD" id="cd02440">
    <property type="entry name" value="AdoMet_MTases"/>
    <property type="match status" value="1"/>
</dbReference>
<dbReference type="EC" id="2.1.1.144" evidence="5"/>
<name>A0A0B4CW66_PSEPS</name>
<dbReference type="NCBIfam" id="NF010703">
    <property type="entry name" value="PRK14103.1"/>
    <property type="match status" value="1"/>
</dbReference>
<dbReference type="GO" id="GO:0005737">
    <property type="term" value="C:cytoplasm"/>
    <property type="evidence" value="ECO:0007669"/>
    <property type="project" value="UniProtKB-SubCell"/>
</dbReference>
<dbReference type="InterPro" id="IPR029063">
    <property type="entry name" value="SAM-dependent_MTases_sf"/>
</dbReference>
<protein>
    <recommendedName>
        <fullName evidence="5">Trans-aconitate 2-methyltransferase</fullName>
        <ecNumber evidence="5">2.1.1.144</ecNumber>
    </recommendedName>
</protein>
<dbReference type="PANTHER" id="PTHR43861">
    <property type="entry name" value="TRANS-ACONITATE 2-METHYLTRANSFERASE-RELATED"/>
    <property type="match status" value="1"/>
</dbReference>
<dbReference type="InterPro" id="IPR023149">
    <property type="entry name" value="Trans_acon_MeTrfase_C"/>
</dbReference>